<comment type="caution">
    <text evidence="1">The sequence shown here is derived from an EMBL/GenBank/DDBJ whole genome shotgun (WGS) entry which is preliminary data.</text>
</comment>
<dbReference type="OrthoDB" id="10476156at2759"/>
<accession>A0A9Q1G3B7</accession>
<name>A0A9Q1G3B7_SYNKA</name>
<dbReference type="AlphaFoldDB" id="A0A9Q1G3B7"/>
<gene>
    <name evidence="1" type="ORF">SKAU_G00053030</name>
</gene>
<reference evidence="1" key="1">
    <citation type="journal article" date="2023" name="Science">
        <title>Genome structures resolve the early diversification of teleost fishes.</title>
        <authorList>
            <person name="Parey E."/>
            <person name="Louis A."/>
            <person name="Montfort J."/>
            <person name="Bouchez O."/>
            <person name="Roques C."/>
            <person name="Iampietro C."/>
            <person name="Lluch J."/>
            <person name="Castinel A."/>
            <person name="Donnadieu C."/>
            <person name="Desvignes T."/>
            <person name="Floi Bucao C."/>
            <person name="Jouanno E."/>
            <person name="Wen M."/>
            <person name="Mejri S."/>
            <person name="Dirks R."/>
            <person name="Jansen H."/>
            <person name="Henkel C."/>
            <person name="Chen W.J."/>
            <person name="Zahm M."/>
            <person name="Cabau C."/>
            <person name="Klopp C."/>
            <person name="Thompson A.W."/>
            <person name="Robinson-Rechavi M."/>
            <person name="Braasch I."/>
            <person name="Lecointre G."/>
            <person name="Bobe J."/>
            <person name="Postlethwait J.H."/>
            <person name="Berthelot C."/>
            <person name="Roest Crollius H."/>
            <person name="Guiguen Y."/>
        </authorList>
    </citation>
    <scope>NUCLEOTIDE SEQUENCE</scope>
    <source>
        <strain evidence="1">WJC10195</strain>
    </source>
</reference>
<proteinExistence type="predicted"/>
<protein>
    <submittedName>
        <fullName evidence="1">Uncharacterized protein</fullName>
    </submittedName>
</protein>
<evidence type="ECO:0000313" key="2">
    <source>
        <dbReference type="Proteomes" id="UP001152622"/>
    </source>
</evidence>
<evidence type="ECO:0000313" key="1">
    <source>
        <dbReference type="EMBL" id="KAJ8374723.1"/>
    </source>
</evidence>
<organism evidence="1 2">
    <name type="scientific">Synaphobranchus kaupii</name>
    <name type="common">Kaup's arrowtooth eel</name>
    <dbReference type="NCBI Taxonomy" id="118154"/>
    <lineage>
        <taxon>Eukaryota</taxon>
        <taxon>Metazoa</taxon>
        <taxon>Chordata</taxon>
        <taxon>Craniata</taxon>
        <taxon>Vertebrata</taxon>
        <taxon>Euteleostomi</taxon>
        <taxon>Actinopterygii</taxon>
        <taxon>Neopterygii</taxon>
        <taxon>Teleostei</taxon>
        <taxon>Anguilliformes</taxon>
        <taxon>Synaphobranchidae</taxon>
        <taxon>Synaphobranchus</taxon>
    </lineage>
</organism>
<keyword evidence="2" id="KW-1185">Reference proteome</keyword>
<dbReference type="EMBL" id="JAINUF010000002">
    <property type="protein sequence ID" value="KAJ8374723.1"/>
    <property type="molecule type" value="Genomic_DNA"/>
</dbReference>
<sequence>MAGEPRQLIVDVVRCALPLKTSLTKLTQEQGALNNSSKQTKTSQTVTSFPRIPLKKRNSLADVNKTFENQAPPCKLPDISVYSTEQLLQRLKAQIRDKKRGKERERESEVGVPQYPDHLFLAATLRSLREGLIQLPGRNTQ</sequence>
<dbReference type="Proteomes" id="UP001152622">
    <property type="component" value="Chromosome 2"/>
</dbReference>